<keyword evidence="2" id="KW-0732">Signal</keyword>
<keyword evidence="4" id="KW-1185">Reference proteome</keyword>
<organism evidence="3 4">
    <name type="scientific">Diplogelasinospora grovesii</name>
    <dbReference type="NCBI Taxonomy" id="303347"/>
    <lineage>
        <taxon>Eukaryota</taxon>
        <taxon>Fungi</taxon>
        <taxon>Dikarya</taxon>
        <taxon>Ascomycota</taxon>
        <taxon>Pezizomycotina</taxon>
        <taxon>Sordariomycetes</taxon>
        <taxon>Sordariomycetidae</taxon>
        <taxon>Sordariales</taxon>
        <taxon>Diplogelasinosporaceae</taxon>
        <taxon>Diplogelasinospora</taxon>
    </lineage>
</organism>
<evidence type="ECO:0000313" key="3">
    <source>
        <dbReference type="EMBL" id="KAK3938845.1"/>
    </source>
</evidence>
<dbReference type="AlphaFoldDB" id="A0AAN6N449"/>
<reference evidence="4" key="1">
    <citation type="journal article" date="2023" name="Mol. Phylogenet. Evol.">
        <title>Genome-scale phylogeny and comparative genomics of the fungal order Sordariales.</title>
        <authorList>
            <person name="Hensen N."/>
            <person name="Bonometti L."/>
            <person name="Westerberg I."/>
            <person name="Brannstrom I.O."/>
            <person name="Guillou S."/>
            <person name="Cros-Aarteil S."/>
            <person name="Calhoun S."/>
            <person name="Haridas S."/>
            <person name="Kuo A."/>
            <person name="Mondo S."/>
            <person name="Pangilinan J."/>
            <person name="Riley R."/>
            <person name="LaButti K."/>
            <person name="Andreopoulos B."/>
            <person name="Lipzen A."/>
            <person name="Chen C."/>
            <person name="Yan M."/>
            <person name="Daum C."/>
            <person name="Ng V."/>
            <person name="Clum A."/>
            <person name="Steindorff A."/>
            <person name="Ohm R.A."/>
            <person name="Martin F."/>
            <person name="Silar P."/>
            <person name="Natvig D.O."/>
            <person name="Lalanne C."/>
            <person name="Gautier V."/>
            <person name="Ament-Velasquez S.L."/>
            <person name="Kruys A."/>
            <person name="Hutchinson M.I."/>
            <person name="Powell A.J."/>
            <person name="Barry K."/>
            <person name="Miller A.N."/>
            <person name="Grigoriev I.V."/>
            <person name="Debuchy R."/>
            <person name="Gladieux P."/>
            <person name="Hiltunen Thoren M."/>
            <person name="Johannesson H."/>
        </authorList>
    </citation>
    <scope>NUCLEOTIDE SEQUENCE [LARGE SCALE GENOMIC DNA]</scope>
    <source>
        <strain evidence="4">CBS 340.73</strain>
    </source>
</reference>
<keyword evidence="1" id="KW-0812">Transmembrane</keyword>
<sequence length="301" mass="30796">MQLKHTLLAAAAASTVSAQRPADTSICDYYTAAVLENNTAENQLTLLTVLVNTVVIGNYTQPNVGIAVPGILAAGTFNGKAVNLLPYFTGDLLSTNTGGFLLTHLYQFFGPLLGCSHYSMPGFPKYGGDASMYEVHKFMDLDSSEMGYFIQQVALAAASFGVATDDIRAVGTALNGLFNIRCGPATEVIPGTGAQLQSICVAEDCQLSPNATCDKYESVFPPASASSTTMSGSMSSTTMMMSGSSSMSMTMSGAATTATTTGTMTASMSSSTPTSSVVTAGAAATGLSLMAVAGGFAALLL</sequence>
<evidence type="ECO:0000256" key="2">
    <source>
        <dbReference type="SAM" id="SignalP"/>
    </source>
</evidence>
<dbReference type="Proteomes" id="UP001303473">
    <property type="component" value="Unassembled WGS sequence"/>
</dbReference>
<feature type="signal peptide" evidence="2">
    <location>
        <begin position="1"/>
        <end position="18"/>
    </location>
</feature>
<gene>
    <name evidence="3" type="ORF">QBC46DRAFT_459999</name>
</gene>
<accession>A0AAN6N449</accession>
<dbReference type="EMBL" id="MU853821">
    <property type="protein sequence ID" value="KAK3938845.1"/>
    <property type="molecule type" value="Genomic_DNA"/>
</dbReference>
<feature type="transmembrane region" description="Helical" evidence="1">
    <location>
        <begin position="277"/>
        <end position="300"/>
    </location>
</feature>
<name>A0AAN6N449_9PEZI</name>
<feature type="chain" id="PRO_5042832475" evidence="2">
    <location>
        <begin position="19"/>
        <end position="301"/>
    </location>
</feature>
<protein>
    <submittedName>
        <fullName evidence="3">Uncharacterized protein</fullName>
    </submittedName>
</protein>
<keyword evidence="1" id="KW-1133">Transmembrane helix</keyword>
<proteinExistence type="predicted"/>
<evidence type="ECO:0000256" key="1">
    <source>
        <dbReference type="SAM" id="Phobius"/>
    </source>
</evidence>
<keyword evidence="1" id="KW-0472">Membrane</keyword>
<evidence type="ECO:0000313" key="4">
    <source>
        <dbReference type="Proteomes" id="UP001303473"/>
    </source>
</evidence>
<comment type="caution">
    <text evidence="3">The sequence shown here is derived from an EMBL/GenBank/DDBJ whole genome shotgun (WGS) entry which is preliminary data.</text>
</comment>